<evidence type="ECO:0000313" key="3">
    <source>
        <dbReference type="EMBL" id="KAL3827431.1"/>
    </source>
</evidence>
<dbReference type="EMBL" id="JALLPB020000004">
    <property type="protein sequence ID" value="KAL3827431.1"/>
    <property type="molecule type" value="Genomic_DNA"/>
</dbReference>
<name>A0ABD3SSQ3_9STRA</name>
<keyword evidence="2" id="KW-0732">Signal</keyword>
<feature type="signal peptide" evidence="2">
    <location>
        <begin position="1"/>
        <end position="21"/>
    </location>
</feature>
<keyword evidence="4" id="KW-1185">Reference proteome</keyword>
<accession>A0ABD3SSQ3</accession>
<organism evidence="3 4">
    <name type="scientific">Cyclostephanos tholiformis</name>
    <dbReference type="NCBI Taxonomy" id="382380"/>
    <lineage>
        <taxon>Eukaryota</taxon>
        <taxon>Sar</taxon>
        <taxon>Stramenopiles</taxon>
        <taxon>Ochrophyta</taxon>
        <taxon>Bacillariophyta</taxon>
        <taxon>Coscinodiscophyceae</taxon>
        <taxon>Thalassiosirophycidae</taxon>
        <taxon>Stephanodiscales</taxon>
        <taxon>Stephanodiscaceae</taxon>
        <taxon>Cyclostephanos</taxon>
    </lineage>
</organism>
<dbReference type="AlphaFoldDB" id="A0ABD3SSQ3"/>
<protein>
    <submittedName>
        <fullName evidence="3">Uncharacterized protein</fullName>
    </submittedName>
</protein>
<reference evidence="3 4" key="1">
    <citation type="submission" date="2024-10" db="EMBL/GenBank/DDBJ databases">
        <title>Updated reference genomes for cyclostephanoid diatoms.</title>
        <authorList>
            <person name="Roberts W.R."/>
            <person name="Alverson A.J."/>
        </authorList>
    </citation>
    <scope>NUCLEOTIDE SEQUENCE [LARGE SCALE GENOMIC DNA]</scope>
    <source>
        <strain evidence="3 4">AJA228-03</strain>
    </source>
</reference>
<feature type="chain" id="PRO_5044780780" evidence="2">
    <location>
        <begin position="22"/>
        <end position="302"/>
    </location>
</feature>
<gene>
    <name evidence="3" type="ORF">ACHAXA_003165</name>
</gene>
<evidence type="ECO:0000256" key="1">
    <source>
        <dbReference type="SAM" id="Phobius"/>
    </source>
</evidence>
<keyword evidence="1" id="KW-0472">Membrane</keyword>
<comment type="caution">
    <text evidence="3">The sequence shown here is derived from an EMBL/GenBank/DDBJ whole genome shotgun (WGS) entry which is preliminary data.</text>
</comment>
<feature type="transmembrane region" description="Helical" evidence="1">
    <location>
        <begin position="244"/>
        <end position="266"/>
    </location>
</feature>
<dbReference type="Proteomes" id="UP001530377">
    <property type="component" value="Unassembled WGS sequence"/>
</dbReference>
<evidence type="ECO:0000256" key="2">
    <source>
        <dbReference type="SAM" id="SignalP"/>
    </source>
</evidence>
<keyword evidence="1" id="KW-0812">Transmembrane</keyword>
<sequence length="302" mass="33760">MNPLAVLSMATVGNTMVLLLASSPSLTTTSGANALQLVPFEAVHHRSNHPRPRSIILKSNYSPPPSNLFRTSLRIARRREFHGVLHSTGDDNINNCEVVDVEVVDQPSSTYSSFLRALDNFGMNLKPWAMKAYRKSLTYTKNETSINGIDNGAIVAAGIKSVLCKLQANALWVLYILYRGYRGFLVILPAVFREVYRKLEVSDLVVDVYGDEEVEEREYAVNENSGRNSQSQQLREPMRLRTRITISILSIMLTLSYVISGALRVLGKFIKTFTNTTSVESSLEAAAEEITVNENKLREIMK</sequence>
<proteinExistence type="predicted"/>
<evidence type="ECO:0000313" key="4">
    <source>
        <dbReference type="Proteomes" id="UP001530377"/>
    </source>
</evidence>
<keyword evidence="1" id="KW-1133">Transmembrane helix</keyword>